<sequence>MQFNTRNVAEDNSFTTRSSVETNHIYDQIGSATERPEYTELEKDNVGQANAYDDLKPIEVNGEYENTVNASISNTIELHTTVMLVHGQQVKIVSQYYDIFKGIRLGFQHCSVRFKNSVQVSGKI</sequence>
<keyword evidence="2" id="KW-1185">Reference proteome</keyword>
<reference evidence="1" key="1">
    <citation type="submission" date="2022-11" db="EMBL/GenBank/DDBJ databases">
        <title>Centuries of genome instability and evolution in soft-shell clam transmissible cancer (bioRxiv).</title>
        <authorList>
            <person name="Hart S.F.M."/>
            <person name="Yonemitsu M.A."/>
            <person name="Giersch R.M."/>
            <person name="Beal B.F."/>
            <person name="Arriagada G."/>
            <person name="Davis B.W."/>
            <person name="Ostrander E.A."/>
            <person name="Goff S.P."/>
            <person name="Metzger M.J."/>
        </authorList>
    </citation>
    <scope>NUCLEOTIDE SEQUENCE</scope>
    <source>
        <strain evidence="1">MELC-2E11</strain>
        <tissue evidence="1">Siphon/mantle</tissue>
    </source>
</reference>
<name>A0ABY7EAL4_MYAAR</name>
<organism evidence="1 2">
    <name type="scientific">Mya arenaria</name>
    <name type="common">Soft-shell clam</name>
    <dbReference type="NCBI Taxonomy" id="6604"/>
    <lineage>
        <taxon>Eukaryota</taxon>
        <taxon>Metazoa</taxon>
        <taxon>Spiralia</taxon>
        <taxon>Lophotrochozoa</taxon>
        <taxon>Mollusca</taxon>
        <taxon>Bivalvia</taxon>
        <taxon>Autobranchia</taxon>
        <taxon>Heteroconchia</taxon>
        <taxon>Euheterodonta</taxon>
        <taxon>Imparidentia</taxon>
        <taxon>Neoheterodontei</taxon>
        <taxon>Myida</taxon>
        <taxon>Myoidea</taxon>
        <taxon>Myidae</taxon>
        <taxon>Mya</taxon>
    </lineage>
</organism>
<dbReference type="EMBL" id="CP111016">
    <property type="protein sequence ID" value="WAR05686.1"/>
    <property type="molecule type" value="Genomic_DNA"/>
</dbReference>
<dbReference type="Proteomes" id="UP001164746">
    <property type="component" value="Chromosome 5"/>
</dbReference>
<evidence type="ECO:0000313" key="1">
    <source>
        <dbReference type="EMBL" id="WAR05686.1"/>
    </source>
</evidence>
<protein>
    <submittedName>
        <fullName evidence="1">Uncharacterized protein</fullName>
    </submittedName>
</protein>
<evidence type="ECO:0000313" key="2">
    <source>
        <dbReference type="Proteomes" id="UP001164746"/>
    </source>
</evidence>
<gene>
    <name evidence="1" type="ORF">MAR_021055</name>
</gene>
<accession>A0ABY7EAL4</accession>
<proteinExistence type="predicted"/>